<evidence type="ECO:0000256" key="2">
    <source>
        <dbReference type="ARBA" id="ARBA00022475"/>
    </source>
</evidence>
<keyword evidence="3" id="KW-0130">Cell adhesion</keyword>
<dbReference type="OrthoDB" id="9396897at2759"/>
<dbReference type="GO" id="GO:0007155">
    <property type="term" value="P:cell adhesion"/>
    <property type="evidence" value="ECO:0007669"/>
    <property type="project" value="UniProtKB-KW"/>
</dbReference>
<dbReference type="EMBL" id="KZ509065">
    <property type="protein sequence ID" value="PKU34482.1"/>
    <property type="molecule type" value="Genomic_DNA"/>
</dbReference>
<evidence type="ECO:0000313" key="7">
    <source>
        <dbReference type="Proteomes" id="UP000233556"/>
    </source>
</evidence>
<dbReference type="AlphaFoldDB" id="A0A2I0TL45"/>
<keyword evidence="7" id="KW-1185">Reference proteome</keyword>
<dbReference type="GO" id="GO:0005886">
    <property type="term" value="C:plasma membrane"/>
    <property type="evidence" value="ECO:0007669"/>
    <property type="project" value="UniProtKB-SubCell"/>
</dbReference>
<evidence type="ECO:0000259" key="5">
    <source>
        <dbReference type="Pfam" id="PF08758"/>
    </source>
</evidence>
<evidence type="ECO:0000256" key="4">
    <source>
        <dbReference type="ARBA" id="ARBA00023180"/>
    </source>
</evidence>
<protein>
    <submittedName>
        <fullName evidence="6">Cadherin-4</fullName>
    </submittedName>
</protein>
<reference evidence="7" key="2">
    <citation type="submission" date="2017-12" db="EMBL/GenBank/DDBJ databases">
        <title>Genome sequence of the Bar-tailed Godwit (Limosa lapponica baueri).</title>
        <authorList>
            <person name="Lima N.C.B."/>
            <person name="Parody-Merino A.M."/>
            <person name="Battley P.F."/>
            <person name="Fidler A.E."/>
            <person name="Prosdocimi F."/>
        </authorList>
    </citation>
    <scope>NUCLEOTIDE SEQUENCE [LARGE SCALE GENOMIC DNA]</scope>
</reference>
<evidence type="ECO:0000256" key="3">
    <source>
        <dbReference type="ARBA" id="ARBA00022889"/>
    </source>
</evidence>
<reference evidence="7" key="1">
    <citation type="submission" date="2017-11" db="EMBL/GenBank/DDBJ databases">
        <authorList>
            <person name="Lima N.C."/>
            <person name="Parody-Merino A.M."/>
            <person name="Battley P.F."/>
            <person name="Fidler A.E."/>
            <person name="Prosdocimi F."/>
        </authorList>
    </citation>
    <scope>NUCLEOTIDE SEQUENCE [LARGE SCALE GENOMIC DNA]</scope>
</reference>
<proteinExistence type="predicted"/>
<gene>
    <name evidence="6" type="ORF">llap_15214</name>
</gene>
<keyword evidence="2" id="KW-0472">Membrane</keyword>
<sequence length="80" mass="8926">MWGFESQVAGSLPCSPGFVKAMKVHRGNRAHNGDLTVRPTCKPGFSEEDYTAFVSQNIMEGQKLLKGVFVIQITIDYPMY</sequence>
<evidence type="ECO:0000313" key="6">
    <source>
        <dbReference type="EMBL" id="PKU34482.1"/>
    </source>
</evidence>
<organism evidence="6 7">
    <name type="scientific">Limosa lapponica baueri</name>
    <dbReference type="NCBI Taxonomy" id="1758121"/>
    <lineage>
        <taxon>Eukaryota</taxon>
        <taxon>Metazoa</taxon>
        <taxon>Chordata</taxon>
        <taxon>Craniata</taxon>
        <taxon>Vertebrata</taxon>
        <taxon>Euteleostomi</taxon>
        <taxon>Archelosauria</taxon>
        <taxon>Archosauria</taxon>
        <taxon>Dinosauria</taxon>
        <taxon>Saurischia</taxon>
        <taxon>Theropoda</taxon>
        <taxon>Coelurosauria</taxon>
        <taxon>Aves</taxon>
        <taxon>Neognathae</taxon>
        <taxon>Neoaves</taxon>
        <taxon>Charadriiformes</taxon>
        <taxon>Scolopacidae</taxon>
        <taxon>Limosa</taxon>
    </lineage>
</organism>
<evidence type="ECO:0000256" key="1">
    <source>
        <dbReference type="ARBA" id="ARBA00004236"/>
    </source>
</evidence>
<dbReference type="Proteomes" id="UP000233556">
    <property type="component" value="Unassembled WGS sequence"/>
</dbReference>
<dbReference type="Pfam" id="PF08758">
    <property type="entry name" value="Cadherin_pro"/>
    <property type="match status" value="1"/>
</dbReference>
<keyword evidence="2" id="KW-1003">Cell membrane</keyword>
<keyword evidence="4" id="KW-0325">Glycoprotein</keyword>
<feature type="domain" description="Cadherin prodomain" evidence="5">
    <location>
        <begin position="40"/>
        <end position="69"/>
    </location>
</feature>
<comment type="subcellular location">
    <subcellularLocation>
        <location evidence="1">Cell membrane</location>
    </subcellularLocation>
</comment>
<name>A0A2I0TL45_LIMLA</name>
<dbReference type="InterPro" id="IPR014868">
    <property type="entry name" value="Cadherin_pro_dom"/>
</dbReference>
<accession>A0A2I0TL45</accession>